<dbReference type="AlphaFoldDB" id="A0A143HRF0"/>
<feature type="transmembrane region" description="Helical" evidence="12">
    <location>
        <begin position="57"/>
        <end position="81"/>
    </location>
</feature>
<accession>A0A143HRF0</accession>
<evidence type="ECO:0000256" key="12">
    <source>
        <dbReference type="HAMAP-Rule" id="MF_01635"/>
    </source>
</evidence>
<feature type="transmembrane region" description="Helical" evidence="12">
    <location>
        <begin position="280"/>
        <end position="300"/>
    </location>
</feature>
<dbReference type="GO" id="GO:0005886">
    <property type="term" value="C:plasma membrane"/>
    <property type="evidence" value="ECO:0007669"/>
    <property type="project" value="UniProtKB-SubCell"/>
</dbReference>
<dbReference type="Pfam" id="PF01040">
    <property type="entry name" value="UbiA"/>
    <property type="match status" value="1"/>
</dbReference>
<comment type="pathway">
    <text evidence="12">Cofactor biosynthesis; ubiquinone biosynthesis.</text>
</comment>
<evidence type="ECO:0000256" key="5">
    <source>
        <dbReference type="ARBA" id="ARBA00022519"/>
    </source>
</evidence>
<keyword evidence="10 12" id="KW-1133">Transmembrane helix</keyword>
<protein>
    <recommendedName>
        <fullName evidence="12 13">4-hydroxybenzoate octaprenyltransferase</fullName>
        <ecNumber evidence="12 13">2.5.1.39</ecNumber>
    </recommendedName>
    <alternativeName>
        <fullName evidence="12">4-HB polyprenyltransferase</fullName>
    </alternativeName>
</protein>
<dbReference type="PROSITE" id="PS00943">
    <property type="entry name" value="UBIA"/>
    <property type="match status" value="1"/>
</dbReference>
<evidence type="ECO:0000256" key="8">
    <source>
        <dbReference type="ARBA" id="ARBA00022692"/>
    </source>
</evidence>
<evidence type="ECO:0000256" key="9">
    <source>
        <dbReference type="ARBA" id="ARBA00022842"/>
    </source>
</evidence>
<dbReference type="EC" id="2.5.1.39" evidence="12 13"/>
<keyword evidence="7 12" id="KW-0831">Ubiquinone biosynthesis</keyword>
<dbReference type="NCBIfam" id="TIGR01474">
    <property type="entry name" value="ubiA_proteo"/>
    <property type="match status" value="1"/>
</dbReference>
<dbReference type="Proteomes" id="UP000076077">
    <property type="component" value="Chromosome"/>
</dbReference>
<feature type="transmembrane region" description="Helical" evidence="12">
    <location>
        <begin position="102"/>
        <end position="123"/>
    </location>
</feature>
<dbReference type="InterPro" id="IPR006370">
    <property type="entry name" value="HB_polyprenyltransferase-like"/>
</dbReference>
<sequence>MPNKQGAKVISQQISKHWPAALPYWQLARLDRPIGTLLLLWPTWWALWLAAGGWPGLHLFAVFTLGVVLMRAAGCAVNDYADRHIDGHVKRTAGRPLAEGRVSPRGALGLFAALSLTAFALVLTTNRPTILLSLAALALAFGYPFAKRYTHLPQVVLGAAFSMGIPMAFTAVRGELPTAAWLIFTANVLWTVAYDTFYAMVDRDDDLKIGVKSTAVLFGDLDRVMTAALQCLSLFALLLVGGRFELGTAYYLGLAIAAMLSIYQQWLVRDREREACFRAFLNNNWVGGAIFAGIFVHFLLV</sequence>
<comment type="subcellular location">
    <subcellularLocation>
        <location evidence="12">Cell inner membrane</location>
        <topology evidence="12">Multi-pass membrane protein</topology>
    </subcellularLocation>
    <subcellularLocation>
        <location evidence="2">Membrane</location>
        <topology evidence="2">Multi-pass membrane protein</topology>
    </subcellularLocation>
</comment>
<evidence type="ECO:0000256" key="10">
    <source>
        <dbReference type="ARBA" id="ARBA00022989"/>
    </source>
</evidence>
<evidence type="ECO:0000256" key="4">
    <source>
        <dbReference type="ARBA" id="ARBA00022475"/>
    </source>
</evidence>
<evidence type="ECO:0000256" key="2">
    <source>
        <dbReference type="ARBA" id="ARBA00004141"/>
    </source>
</evidence>
<proteinExistence type="inferred from homology"/>
<dbReference type="InterPro" id="IPR039653">
    <property type="entry name" value="Prenyltransferase"/>
</dbReference>
<keyword evidence="6 12" id="KW-0808">Transferase</keyword>
<keyword evidence="4 12" id="KW-1003">Cell membrane</keyword>
<dbReference type="Gene3D" id="1.20.120.1780">
    <property type="entry name" value="UbiA prenyltransferase"/>
    <property type="match status" value="1"/>
</dbReference>
<dbReference type="GO" id="GO:0008412">
    <property type="term" value="F:4-hydroxybenzoate polyprenyltransferase activity"/>
    <property type="evidence" value="ECO:0007669"/>
    <property type="project" value="UniProtKB-UniRule"/>
</dbReference>
<feature type="transmembrane region" description="Helical" evidence="12">
    <location>
        <begin position="178"/>
        <end position="201"/>
    </location>
</feature>
<feature type="transmembrane region" description="Helical" evidence="12">
    <location>
        <begin position="155"/>
        <end position="172"/>
    </location>
</feature>
<dbReference type="CDD" id="cd13959">
    <property type="entry name" value="PT_UbiA_COQ2"/>
    <property type="match status" value="1"/>
</dbReference>
<evidence type="ECO:0000256" key="7">
    <source>
        <dbReference type="ARBA" id="ARBA00022688"/>
    </source>
</evidence>
<dbReference type="STRING" id="252514.A3224_15960"/>
<evidence type="ECO:0000256" key="13">
    <source>
        <dbReference type="NCBIfam" id="TIGR01474"/>
    </source>
</evidence>
<reference evidence="15" key="1">
    <citation type="submission" date="2016-03" db="EMBL/GenBank/DDBJ databases">
        <authorList>
            <person name="Lee Y.-S."/>
            <person name="Choi Y.-L."/>
        </authorList>
    </citation>
    <scope>NUCLEOTIDE SEQUENCE [LARGE SCALE GENOMIC DNA]</scope>
    <source>
        <strain evidence="15">DAU221</strain>
    </source>
</reference>
<dbReference type="InterPro" id="IPR030470">
    <property type="entry name" value="UbiA_prenylTrfase_CS"/>
</dbReference>
<dbReference type="InterPro" id="IPR044878">
    <property type="entry name" value="UbiA_sf"/>
</dbReference>
<dbReference type="FunFam" id="1.20.120.1780:FF:000001">
    <property type="entry name" value="4-hydroxybenzoate octaprenyltransferase"/>
    <property type="match status" value="1"/>
</dbReference>
<feature type="transmembrane region" description="Helical" evidence="12">
    <location>
        <begin position="248"/>
        <end position="268"/>
    </location>
</feature>
<gene>
    <name evidence="12 14" type="primary">ubiA</name>
    <name evidence="14" type="ORF">A3224_15960</name>
</gene>
<evidence type="ECO:0000313" key="14">
    <source>
        <dbReference type="EMBL" id="AMX04313.1"/>
    </source>
</evidence>
<keyword evidence="15" id="KW-1185">Reference proteome</keyword>
<keyword evidence="9 12" id="KW-0460">Magnesium</keyword>
<dbReference type="Gene3D" id="1.10.357.140">
    <property type="entry name" value="UbiA prenyltransferase"/>
    <property type="match status" value="1"/>
</dbReference>
<organism evidence="14 15">
    <name type="scientific">Microbulbifer thermotolerans</name>
    <dbReference type="NCBI Taxonomy" id="252514"/>
    <lineage>
        <taxon>Bacteria</taxon>
        <taxon>Pseudomonadati</taxon>
        <taxon>Pseudomonadota</taxon>
        <taxon>Gammaproteobacteria</taxon>
        <taxon>Cellvibrionales</taxon>
        <taxon>Microbulbiferaceae</taxon>
        <taxon>Microbulbifer</taxon>
    </lineage>
</organism>
<dbReference type="FunFam" id="1.10.357.140:FF:000002">
    <property type="entry name" value="4-hydroxybenzoate octaprenyltransferase"/>
    <property type="match status" value="1"/>
</dbReference>
<evidence type="ECO:0000256" key="11">
    <source>
        <dbReference type="ARBA" id="ARBA00023136"/>
    </source>
</evidence>
<dbReference type="GO" id="GO:0006744">
    <property type="term" value="P:ubiquinone biosynthetic process"/>
    <property type="evidence" value="ECO:0007669"/>
    <property type="project" value="UniProtKB-UniRule"/>
</dbReference>
<comment type="function">
    <text evidence="12">Catalyzes the prenylation of para-hydroxybenzoate (PHB) with an all-trans polyprenyl group. Mediates the second step in the final reaction sequence of ubiquinone-8 (UQ-8) biosynthesis, which is the condensation of the polyisoprenoid side chain with PHB, generating the first membrane-bound Q intermediate 3-octaprenyl-4-hydroxybenzoate.</text>
</comment>
<dbReference type="KEGG" id="mthd:A3224_15960"/>
<evidence type="ECO:0000256" key="1">
    <source>
        <dbReference type="ARBA" id="ARBA00001946"/>
    </source>
</evidence>
<dbReference type="PANTHER" id="PTHR11048:SF28">
    <property type="entry name" value="4-HYDROXYBENZOATE POLYPRENYLTRANSFERASE, MITOCHONDRIAL"/>
    <property type="match status" value="1"/>
</dbReference>
<dbReference type="UniPathway" id="UPA00232"/>
<dbReference type="InterPro" id="IPR000537">
    <property type="entry name" value="UbiA_prenyltransferase"/>
</dbReference>
<evidence type="ECO:0000256" key="3">
    <source>
        <dbReference type="ARBA" id="ARBA00005985"/>
    </source>
</evidence>
<dbReference type="HAMAP" id="MF_01635">
    <property type="entry name" value="UbiA"/>
    <property type="match status" value="1"/>
</dbReference>
<evidence type="ECO:0000313" key="15">
    <source>
        <dbReference type="Proteomes" id="UP000076077"/>
    </source>
</evidence>
<keyword evidence="11 12" id="KW-0472">Membrane</keyword>
<comment type="cofactor">
    <cofactor evidence="1 12">
        <name>Mg(2+)</name>
        <dbReference type="ChEBI" id="CHEBI:18420"/>
    </cofactor>
</comment>
<dbReference type="PANTHER" id="PTHR11048">
    <property type="entry name" value="PRENYLTRANSFERASES"/>
    <property type="match status" value="1"/>
</dbReference>
<comment type="catalytic activity">
    <reaction evidence="12">
        <text>all-trans-octaprenyl diphosphate + 4-hydroxybenzoate = 4-hydroxy-3-(all-trans-octaprenyl)benzoate + diphosphate</text>
        <dbReference type="Rhea" id="RHEA:27782"/>
        <dbReference type="ChEBI" id="CHEBI:1617"/>
        <dbReference type="ChEBI" id="CHEBI:17879"/>
        <dbReference type="ChEBI" id="CHEBI:33019"/>
        <dbReference type="ChEBI" id="CHEBI:57711"/>
        <dbReference type="EC" id="2.5.1.39"/>
    </reaction>
</comment>
<evidence type="ECO:0000256" key="6">
    <source>
        <dbReference type="ARBA" id="ARBA00022679"/>
    </source>
</evidence>
<dbReference type="EMBL" id="CP014864">
    <property type="protein sequence ID" value="AMX04313.1"/>
    <property type="molecule type" value="Genomic_DNA"/>
</dbReference>
<keyword evidence="8 12" id="KW-0812">Transmembrane</keyword>
<keyword evidence="5 12" id="KW-0997">Cell inner membrane</keyword>
<comment type="similarity">
    <text evidence="3 12">Belongs to the UbiA prenyltransferase family.</text>
</comment>
<name>A0A143HRF0_MICTH</name>